<name>A0ACC0B9F6_CATRO</name>
<dbReference type="Proteomes" id="UP001060085">
    <property type="component" value="Linkage Group LG04"/>
</dbReference>
<reference evidence="2" key="1">
    <citation type="journal article" date="2023" name="Nat. Plants">
        <title>Single-cell RNA sequencing provides a high-resolution roadmap for understanding the multicellular compartmentation of specialized metabolism.</title>
        <authorList>
            <person name="Sun S."/>
            <person name="Shen X."/>
            <person name="Li Y."/>
            <person name="Li Y."/>
            <person name="Wang S."/>
            <person name="Li R."/>
            <person name="Zhang H."/>
            <person name="Shen G."/>
            <person name="Guo B."/>
            <person name="Wei J."/>
            <person name="Xu J."/>
            <person name="St-Pierre B."/>
            <person name="Chen S."/>
            <person name="Sun C."/>
        </authorList>
    </citation>
    <scope>NUCLEOTIDE SEQUENCE [LARGE SCALE GENOMIC DNA]</scope>
</reference>
<keyword evidence="2" id="KW-1185">Reference proteome</keyword>
<gene>
    <name evidence="1" type="ORF">M9H77_19106</name>
</gene>
<accession>A0ACC0B9F6</accession>
<evidence type="ECO:0000313" key="2">
    <source>
        <dbReference type="Proteomes" id="UP001060085"/>
    </source>
</evidence>
<dbReference type="EMBL" id="CM044704">
    <property type="protein sequence ID" value="KAI5669253.1"/>
    <property type="molecule type" value="Genomic_DNA"/>
</dbReference>
<proteinExistence type="predicted"/>
<sequence length="104" mass="12064">MQGPFRSSAPLTFQFLQVYVLTPLLLMIIVIISLLPIEVSFQQYRLRLNLLSFSEAIKYDKWPIAMQHEIDALEQNKALCYKWVYQIKLKSDGTLECLVILGNT</sequence>
<evidence type="ECO:0000313" key="1">
    <source>
        <dbReference type="EMBL" id="KAI5669253.1"/>
    </source>
</evidence>
<organism evidence="1 2">
    <name type="scientific">Catharanthus roseus</name>
    <name type="common">Madagascar periwinkle</name>
    <name type="synonym">Vinca rosea</name>
    <dbReference type="NCBI Taxonomy" id="4058"/>
    <lineage>
        <taxon>Eukaryota</taxon>
        <taxon>Viridiplantae</taxon>
        <taxon>Streptophyta</taxon>
        <taxon>Embryophyta</taxon>
        <taxon>Tracheophyta</taxon>
        <taxon>Spermatophyta</taxon>
        <taxon>Magnoliopsida</taxon>
        <taxon>eudicotyledons</taxon>
        <taxon>Gunneridae</taxon>
        <taxon>Pentapetalae</taxon>
        <taxon>asterids</taxon>
        <taxon>lamiids</taxon>
        <taxon>Gentianales</taxon>
        <taxon>Apocynaceae</taxon>
        <taxon>Rauvolfioideae</taxon>
        <taxon>Vinceae</taxon>
        <taxon>Catharanthinae</taxon>
        <taxon>Catharanthus</taxon>
    </lineage>
</organism>
<protein>
    <submittedName>
        <fullName evidence="1">Uncharacterized protein</fullName>
    </submittedName>
</protein>
<comment type="caution">
    <text evidence="1">The sequence shown here is derived from an EMBL/GenBank/DDBJ whole genome shotgun (WGS) entry which is preliminary data.</text>
</comment>